<evidence type="ECO:0000256" key="2">
    <source>
        <dbReference type="SAM" id="MobiDB-lite"/>
    </source>
</evidence>
<feature type="compositionally biased region" description="Polar residues" evidence="2">
    <location>
        <begin position="48"/>
        <end position="63"/>
    </location>
</feature>
<evidence type="ECO:0000256" key="1">
    <source>
        <dbReference type="RuleBase" id="RU004003"/>
    </source>
</evidence>
<feature type="compositionally biased region" description="Basic and acidic residues" evidence="2">
    <location>
        <begin position="64"/>
        <end position="93"/>
    </location>
</feature>
<dbReference type="Proteomes" id="UP000722750">
    <property type="component" value="Unassembled WGS sequence"/>
</dbReference>
<dbReference type="AlphaFoldDB" id="A0A941W5Q6"/>
<feature type="compositionally biased region" description="Basic and acidic residues" evidence="2">
    <location>
        <begin position="201"/>
        <end position="225"/>
    </location>
</feature>
<sequence length="712" mass="79403">MKTIQGKIPAITIVCLLLMISACQTTSNQSRGVKSDKDSGLSEKALSNKPQSPLHQKELASQVQKEEKTYSSEALKKRDIRRSGDRITPKKQTETPPVTITDKIRKQMIRDAKRAAKEHRYRDVITITDAILKARPYDGTAQALRENAQALLEDIRHKKVIAKIEQVDTQERNRYFEDLKEKSIPYNDLVNYTDEDEWKGIKGRTERDDPEKRLEENREHTERLKLAPSPSQKPIPQEMQMKLEERLSIEFIDTPLRDVISFLQEKSKMNFFLDKDAPNTSVNIKLSNVPLSVILEYILPKDLGYVVKGNIVHVTLEPLELRVYDVRDLLINLEDRKSLTTQAETTSVEEEGTSTGEGKDTFDRVQEIIDLVTNTIEPASWSANGGKGMIAAREGMLGDIVITHILDVHKEVEGLLAALRSSADLQIAIEARFIKVSNNFLEAFGHNINDLDTTQGADDIKRRGIFTDDGKFIDTGTTSALGATTGLNLTYQIFDGLFLKGFLKAVQESEEAETVTAPKITLSNTQRGTIKVVTTLSYVKSFTIVSQTPEPVMAEIDSGTTFNVRPVVSADRQYVYLEVHPVITTVDLTPFTTFQTVGDGDGAEIASNTIQRPSTTKQELSVTVCVPDKGILMIGGLGSSDENKTSKGVPILSKIPIVKRLFSSDVMDRDITEAGNLVILIKPTILKRDEQEARAFAREKGDAEIRAPTYGR</sequence>
<dbReference type="InterPro" id="IPR001775">
    <property type="entry name" value="GspD/PilQ"/>
</dbReference>
<gene>
    <name evidence="5" type="ORF">MAG551_02685</name>
</gene>
<feature type="region of interest" description="Disordered" evidence="2">
    <location>
        <begin position="27"/>
        <end position="97"/>
    </location>
</feature>
<feature type="chain" id="PRO_5037199391" evidence="3">
    <location>
        <begin position="25"/>
        <end position="712"/>
    </location>
</feature>
<evidence type="ECO:0000313" key="6">
    <source>
        <dbReference type="Proteomes" id="UP000722750"/>
    </source>
</evidence>
<evidence type="ECO:0000313" key="5">
    <source>
        <dbReference type="EMBL" id="MBS1259612.1"/>
    </source>
</evidence>
<dbReference type="GO" id="GO:0009306">
    <property type="term" value="P:protein secretion"/>
    <property type="evidence" value="ECO:0007669"/>
    <property type="project" value="InterPro"/>
</dbReference>
<comment type="caution">
    <text evidence="5">The sequence shown here is derived from an EMBL/GenBank/DDBJ whole genome shotgun (WGS) entry which is preliminary data.</text>
</comment>
<feature type="region of interest" description="Disordered" evidence="2">
    <location>
        <begin position="201"/>
        <end position="234"/>
    </location>
</feature>
<dbReference type="InterPro" id="IPR004846">
    <property type="entry name" value="T2SS/T3SS_dom"/>
</dbReference>
<dbReference type="Pfam" id="PF00263">
    <property type="entry name" value="Secretin"/>
    <property type="match status" value="1"/>
</dbReference>
<feature type="domain" description="Type II/III secretion system secretin-like" evidence="4">
    <location>
        <begin position="505"/>
        <end position="687"/>
    </location>
</feature>
<reference evidence="5" key="1">
    <citation type="journal article" date="2021" name="ISME J.">
        <title>Fine-scale metabolic discontinuity in a stratified prokaryote microbiome of a Red Sea deep halocline.</title>
        <authorList>
            <person name="Michoud G."/>
            <person name="Ngugi D.K."/>
            <person name="Barozzi A."/>
            <person name="Merlino G."/>
            <person name="Calleja M.L."/>
            <person name="Delgado-Huertas A."/>
            <person name="Moran X.A.G."/>
            <person name="Daffonchio D."/>
        </authorList>
    </citation>
    <scope>NUCLEOTIDE SEQUENCE</scope>
    <source>
        <strain evidence="5">SuakinDeep_MAG55_1</strain>
    </source>
</reference>
<dbReference type="InterPro" id="IPR051808">
    <property type="entry name" value="Type_IV_pilus_biogenesis"/>
</dbReference>
<keyword evidence="3" id="KW-0732">Signal</keyword>
<proteinExistence type="inferred from homology"/>
<organism evidence="5 6">
    <name type="scientific">Candidatus Scalindua arabica</name>
    <dbReference type="NCBI Taxonomy" id="1127984"/>
    <lineage>
        <taxon>Bacteria</taxon>
        <taxon>Pseudomonadati</taxon>
        <taxon>Planctomycetota</taxon>
        <taxon>Candidatus Brocadiia</taxon>
        <taxon>Candidatus Brocadiales</taxon>
        <taxon>Candidatus Scalinduaceae</taxon>
        <taxon>Candidatus Scalindua</taxon>
    </lineage>
</organism>
<comment type="similarity">
    <text evidence="1">Belongs to the bacterial secretin family.</text>
</comment>
<dbReference type="PRINTS" id="PR00811">
    <property type="entry name" value="BCTERIALGSPD"/>
</dbReference>
<dbReference type="PANTHER" id="PTHR30604:SF1">
    <property type="entry name" value="DNA UTILIZATION PROTEIN HOFQ"/>
    <property type="match status" value="1"/>
</dbReference>
<dbReference type="PROSITE" id="PS51257">
    <property type="entry name" value="PROKAR_LIPOPROTEIN"/>
    <property type="match status" value="1"/>
</dbReference>
<accession>A0A941W5Q6</accession>
<dbReference type="EMBL" id="JAANXD010000100">
    <property type="protein sequence ID" value="MBS1259612.1"/>
    <property type="molecule type" value="Genomic_DNA"/>
</dbReference>
<feature type="signal peptide" evidence="3">
    <location>
        <begin position="1"/>
        <end position="24"/>
    </location>
</feature>
<evidence type="ECO:0000259" key="4">
    <source>
        <dbReference type="Pfam" id="PF00263"/>
    </source>
</evidence>
<name>A0A941W5Q6_9BACT</name>
<protein>
    <submittedName>
        <fullName evidence="5">Type 3 secretion system secretin</fullName>
    </submittedName>
</protein>
<evidence type="ECO:0000256" key="3">
    <source>
        <dbReference type="SAM" id="SignalP"/>
    </source>
</evidence>
<dbReference type="PANTHER" id="PTHR30604">
    <property type="entry name" value="PROTEIN TRANSPORT PROTEIN HOFQ"/>
    <property type="match status" value="1"/>
</dbReference>